<comment type="caution">
    <text evidence="2">The sequence shown here is derived from an EMBL/GenBank/DDBJ whole genome shotgun (WGS) entry which is preliminary data.</text>
</comment>
<evidence type="ECO:0000313" key="3">
    <source>
        <dbReference type="Proteomes" id="UP001498398"/>
    </source>
</evidence>
<dbReference type="Proteomes" id="UP001498398">
    <property type="component" value="Unassembled WGS sequence"/>
</dbReference>
<protein>
    <submittedName>
        <fullName evidence="2">Adenyl-nucleotide exchange factor sse1</fullName>
    </submittedName>
</protein>
<dbReference type="EMBL" id="JBANRG010000010">
    <property type="protein sequence ID" value="KAK7463115.1"/>
    <property type="molecule type" value="Genomic_DNA"/>
</dbReference>
<gene>
    <name evidence="2" type="primary">SSE1_2</name>
    <name evidence="1" type="synonym">SSE1_5</name>
    <name evidence="2" type="ORF">VKT23_007700</name>
    <name evidence="1" type="ORF">VKT23_018323</name>
</gene>
<sequence>MLSPVFLQWQASPTDPEEGTELVVFDHGNLVPSTKILSFYRKEPFEVEAVYAEPAKLPGGI</sequence>
<accession>A0ABR1JMP2</accession>
<evidence type="ECO:0000313" key="2">
    <source>
        <dbReference type="EMBL" id="KAK7463115.1"/>
    </source>
</evidence>
<name>A0ABR1JMP2_9AGAR</name>
<evidence type="ECO:0000313" key="1">
    <source>
        <dbReference type="EMBL" id="KAK7437888.1"/>
    </source>
</evidence>
<organism evidence="2 3">
    <name type="scientific">Marasmiellus scandens</name>
    <dbReference type="NCBI Taxonomy" id="2682957"/>
    <lineage>
        <taxon>Eukaryota</taxon>
        <taxon>Fungi</taxon>
        <taxon>Dikarya</taxon>
        <taxon>Basidiomycota</taxon>
        <taxon>Agaricomycotina</taxon>
        <taxon>Agaricomycetes</taxon>
        <taxon>Agaricomycetidae</taxon>
        <taxon>Agaricales</taxon>
        <taxon>Marasmiineae</taxon>
        <taxon>Omphalotaceae</taxon>
        <taxon>Marasmiellus</taxon>
    </lineage>
</organism>
<keyword evidence="3" id="KW-1185">Reference proteome</keyword>
<proteinExistence type="predicted"/>
<reference evidence="2 3" key="1">
    <citation type="submission" date="2024-01" db="EMBL/GenBank/DDBJ databases">
        <title>A draft genome for the cacao thread blight pathogen Marasmiellus scandens.</title>
        <authorList>
            <person name="Baruah I.K."/>
            <person name="Leung J."/>
            <person name="Bukari Y."/>
            <person name="Amoako-Attah I."/>
            <person name="Meinhardt L.W."/>
            <person name="Bailey B.A."/>
            <person name="Cohen S.P."/>
        </authorList>
    </citation>
    <scope>NUCLEOTIDE SEQUENCE [LARGE SCALE GENOMIC DNA]</scope>
    <source>
        <strain evidence="2 3">GH-19</strain>
    </source>
</reference>
<dbReference type="InterPro" id="IPR029047">
    <property type="entry name" value="HSP70_peptide-bd_sf"/>
</dbReference>
<dbReference type="EMBL" id="JBANRG010000082">
    <property type="protein sequence ID" value="KAK7437888.1"/>
    <property type="molecule type" value="Genomic_DNA"/>
</dbReference>
<dbReference type="Gene3D" id="2.60.34.10">
    <property type="entry name" value="Substrate Binding Domain Of DNAk, Chain A, domain 1"/>
    <property type="match status" value="1"/>
</dbReference>